<feature type="compositionally biased region" description="Basic and acidic residues" evidence="1">
    <location>
        <begin position="1"/>
        <end position="12"/>
    </location>
</feature>
<protein>
    <submittedName>
        <fullName evidence="2">Uncharacterized protein</fullName>
    </submittedName>
</protein>
<gene>
    <name evidence="2" type="ORF">C8A00DRAFT_38853</name>
</gene>
<organism evidence="2 3">
    <name type="scientific">Chaetomidium leptoderma</name>
    <dbReference type="NCBI Taxonomy" id="669021"/>
    <lineage>
        <taxon>Eukaryota</taxon>
        <taxon>Fungi</taxon>
        <taxon>Dikarya</taxon>
        <taxon>Ascomycota</taxon>
        <taxon>Pezizomycotina</taxon>
        <taxon>Sordariomycetes</taxon>
        <taxon>Sordariomycetidae</taxon>
        <taxon>Sordariales</taxon>
        <taxon>Chaetomiaceae</taxon>
        <taxon>Chaetomidium</taxon>
    </lineage>
</organism>
<dbReference type="EMBL" id="MU857320">
    <property type="protein sequence ID" value="KAK4148574.1"/>
    <property type="molecule type" value="Genomic_DNA"/>
</dbReference>
<feature type="non-terminal residue" evidence="2">
    <location>
        <position position="56"/>
    </location>
</feature>
<dbReference type="Proteomes" id="UP001302745">
    <property type="component" value="Unassembled WGS sequence"/>
</dbReference>
<reference evidence="2" key="1">
    <citation type="journal article" date="2023" name="Mol. Phylogenet. Evol.">
        <title>Genome-scale phylogeny and comparative genomics of the fungal order Sordariales.</title>
        <authorList>
            <person name="Hensen N."/>
            <person name="Bonometti L."/>
            <person name="Westerberg I."/>
            <person name="Brannstrom I.O."/>
            <person name="Guillou S."/>
            <person name="Cros-Aarteil S."/>
            <person name="Calhoun S."/>
            <person name="Haridas S."/>
            <person name="Kuo A."/>
            <person name="Mondo S."/>
            <person name="Pangilinan J."/>
            <person name="Riley R."/>
            <person name="LaButti K."/>
            <person name="Andreopoulos B."/>
            <person name="Lipzen A."/>
            <person name="Chen C."/>
            <person name="Yan M."/>
            <person name="Daum C."/>
            <person name="Ng V."/>
            <person name="Clum A."/>
            <person name="Steindorff A."/>
            <person name="Ohm R.A."/>
            <person name="Martin F."/>
            <person name="Silar P."/>
            <person name="Natvig D.O."/>
            <person name="Lalanne C."/>
            <person name="Gautier V."/>
            <person name="Ament-Velasquez S.L."/>
            <person name="Kruys A."/>
            <person name="Hutchinson M.I."/>
            <person name="Powell A.J."/>
            <person name="Barry K."/>
            <person name="Miller A.N."/>
            <person name="Grigoriev I.V."/>
            <person name="Debuchy R."/>
            <person name="Gladieux P."/>
            <person name="Hiltunen Thoren M."/>
            <person name="Johannesson H."/>
        </authorList>
    </citation>
    <scope>NUCLEOTIDE SEQUENCE</scope>
    <source>
        <strain evidence="2">CBS 538.74</strain>
    </source>
</reference>
<sequence>MREITGNKRLSDASDDTAPPPKRKNLTHAVMSERYHVRGVVEGDSAPVAAARQELA</sequence>
<reference evidence="2" key="2">
    <citation type="submission" date="2023-05" db="EMBL/GenBank/DDBJ databases">
        <authorList>
            <consortium name="Lawrence Berkeley National Laboratory"/>
            <person name="Steindorff A."/>
            <person name="Hensen N."/>
            <person name="Bonometti L."/>
            <person name="Westerberg I."/>
            <person name="Brannstrom I.O."/>
            <person name="Guillou S."/>
            <person name="Cros-Aarteil S."/>
            <person name="Calhoun S."/>
            <person name="Haridas S."/>
            <person name="Kuo A."/>
            <person name="Mondo S."/>
            <person name="Pangilinan J."/>
            <person name="Riley R."/>
            <person name="Labutti K."/>
            <person name="Andreopoulos B."/>
            <person name="Lipzen A."/>
            <person name="Chen C."/>
            <person name="Yanf M."/>
            <person name="Daum C."/>
            <person name="Ng V."/>
            <person name="Clum A."/>
            <person name="Ohm R."/>
            <person name="Martin F."/>
            <person name="Silar P."/>
            <person name="Natvig D."/>
            <person name="Lalanne C."/>
            <person name="Gautier V."/>
            <person name="Ament-Velasquez S.L."/>
            <person name="Kruys A."/>
            <person name="Hutchinson M.I."/>
            <person name="Powell A.J."/>
            <person name="Barry K."/>
            <person name="Miller A.N."/>
            <person name="Grigoriev I.V."/>
            <person name="Debuchy R."/>
            <person name="Gladieux P."/>
            <person name="Thoren M.H."/>
            <person name="Johannesson H."/>
        </authorList>
    </citation>
    <scope>NUCLEOTIDE SEQUENCE</scope>
    <source>
        <strain evidence="2">CBS 538.74</strain>
    </source>
</reference>
<keyword evidence="3" id="KW-1185">Reference proteome</keyword>
<evidence type="ECO:0000313" key="2">
    <source>
        <dbReference type="EMBL" id="KAK4148574.1"/>
    </source>
</evidence>
<accession>A0AAN6VBX4</accession>
<comment type="caution">
    <text evidence="2">The sequence shown here is derived from an EMBL/GenBank/DDBJ whole genome shotgun (WGS) entry which is preliminary data.</text>
</comment>
<feature type="region of interest" description="Disordered" evidence="1">
    <location>
        <begin position="1"/>
        <end position="31"/>
    </location>
</feature>
<evidence type="ECO:0000256" key="1">
    <source>
        <dbReference type="SAM" id="MobiDB-lite"/>
    </source>
</evidence>
<proteinExistence type="predicted"/>
<evidence type="ECO:0000313" key="3">
    <source>
        <dbReference type="Proteomes" id="UP001302745"/>
    </source>
</evidence>
<dbReference type="AlphaFoldDB" id="A0AAN6VBX4"/>
<name>A0AAN6VBX4_9PEZI</name>